<dbReference type="GeneID" id="39728606"/>
<dbReference type="SMART" id="SM00195">
    <property type="entry name" value="DSPc"/>
    <property type="match status" value="1"/>
</dbReference>
<dbReference type="PROSITE" id="PS50056">
    <property type="entry name" value="TYR_PHOSPHATASE_2"/>
    <property type="match status" value="1"/>
</dbReference>
<dbReference type="PANTHER" id="PTHR45848">
    <property type="entry name" value="DUAL SPECIFICITY PROTEIN PHOSPHATASE 12 FAMILY MEMBER"/>
    <property type="match status" value="1"/>
</dbReference>
<dbReference type="InterPro" id="IPR016130">
    <property type="entry name" value="Tyr_Pase_AS"/>
</dbReference>
<dbReference type="Gene3D" id="3.90.190.10">
    <property type="entry name" value="Protein tyrosine phosphatase superfamily"/>
    <property type="match status" value="1"/>
</dbReference>
<organism evidence="7 8">
    <name type="scientific">Plasmodium gallinaceum</name>
    <dbReference type="NCBI Taxonomy" id="5849"/>
    <lineage>
        <taxon>Eukaryota</taxon>
        <taxon>Sar</taxon>
        <taxon>Alveolata</taxon>
        <taxon>Apicomplexa</taxon>
        <taxon>Aconoidasida</taxon>
        <taxon>Haemosporida</taxon>
        <taxon>Plasmodiidae</taxon>
        <taxon>Plasmodium</taxon>
        <taxon>Plasmodium (Haemamoeba)</taxon>
    </lineage>
</organism>
<evidence type="ECO:0000259" key="5">
    <source>
        <dbReference type="PROSITE" id="PS50054"/>
    </source>
</evidence>
<dbReference type="Proteomes" id="UP000220797">
    <property type="component" value="Unassembled WGS sequence"/>
</dbReference>
<gene>
    <name evidence="7" type="primary">YVH1</name>
    <name evidence="7" type="ORF">PGAL8A_00008400</name>
</gene>
<dbReference type="EC" id="3.1.3.48" evidence="2"/>
<dbReference type="Pfam" id="PF00782">
    <property type="entry name" value="DSPc"/>
    <property type="match status" value="1"/>
</dbReference>
<dbReference type="GO" id="GO:0008138">
    <property type="term" value="F:protein tyrosine/serine/threonine phosphatase activity"/>
    <property type="evidence" value="ECO:0007669"/>
    <property type="project" value="TreeGrafter"/>
</dbReference>
<proteinExistence type="inferred from homology"/>
<evidence type="ECO:0000256" key="4">
    <source>
        <dbReference type="ARBA" id="ARBA00022912"/>
    </source>
</evidence>
<comment type="caution">
    <text evidence="7">The sequence shown here is derived from an EMBL/GenBank/DDBJ whole genome shotgun (WGS) entry which is preliminary data.</text>
</comment>
<dbReference type="GO" id="GO:0004725">
    <property type="term" value="F:protein tyrosine phosphatase activity"/>
    <property type="evidence" value="ECO:0007669"/>
    <property type="project" value="UniProtKB-EC"/>
</dbReference>
<dbReference type="PROSITE" id="PS50054">
    <property type="entry name" value="TYR_PHOSPHATASE_DUAL"/>
    <property type="match status" value="1"/>
</dbReference>
<reference evidence="7" key="1">
    <citation type="submission" date="2015-04" db="EMBL/GenBank/DDBJ databases">
        <authorList>
            <consortium name="Pathogen Informatics"/>
        </authorList>
    </citation>
    <scope>NUCLEOTIDE SEQUENCE [LARGE SCALE GENOMIC DNA]</scope>
    <source>
        <strain evidence="7">8A</strain>
    </source>
</reference>
<evidence type="ECO:0000256" key="3">
    <source>
        <dbReference type="ARBA" id="ARBA00022801"/>
    </source>
</evidence>
<dbReference type="PROSITE" id="PS00383">
    <property type="entry name" value="TYR_PHOSPHATASE_1"/>
    <property type="match status" value="1"/>
</dbReference>
<dbReference type="PANTHER" id="PTHR45848:SF4">
    <property type="entry name" value="DUAL SPECIFICITY PROTEIN PHOSPHATASE 12"/>
    <property type="match status" value="1"/>
</dbReference>
<dbReference type="EMBL" id="CVMV01000033">
    <property type="protein sequence ID" value="CRG95317.1"/>
    <property type="molecule type" value="Genomic_DNA"/>
</dbReference>
<dbReference type="InterPro" id="IPR000387">
    <property type="entry name" value="Tyr_Pase_dom"/>
</dbReference>
<evidence type="ECO:0000256" key="1">
    <source>
        <dbReference type="ARBA" id="ARBA00008601"/>
    </source>
</evidence>
<feature type="domain" description="Tyrosine specific protein phosphatases" evidence="6">
    <location>
        <begin position="298"/>
        <end position="370"/>
    </location>
</feature>
<comment type="similarity">
    <text evidence="1">Belongs to the protein-tyrosine phosphatase family. Non-receptor class dual specificity subfamily.</text>
</comment>
<dbReference type="SUPFAM" id="SSF52799">
    <property type="entry name" value="(Phosphotyrosine protein) phosphatases II"/>
    <property type="match status" value="1"/>
</dbReference>
<dbReference type="OMA" id="YPFAHPN"/>
<dbReference type="AlphaFoldDB" id="A0A1J1GWC6"/>
<sequence>MIVKVFDNIYISNVYNANDIYQLVNLNIGGVLTCFGCKSIDWCYYNIDDSHKIFYKDKFINCKNELKRSCHCSVEEEKNKLNVNFEKEVGDIQIGDNIKENNKDSYMEDNHNLYCGSSSHYDYIIIPKEILNPKLSNNTIKDYVKAMLDLNDDTDIDYVQCRKNEGINFKNNFEDHLIKKNEINLMKEGKINKDKWEISKNKNDENVIIKENQNNTENLDSISKTIDILEREDDKSDSLKEGVMSDDIKNKIVDSKSEDKIQNVCELNKSLREEKKISYANIYKMKHLYLNILDTFDENILDHVNKAHSFIDSVIEEKKNVLVHCMAGISRCSSIILSYVSKKNKKGISKNLSLLKNKYPFAQPNENFYRQLLLYEKMNYTLDGCTEYHNAYKKIKLNTKFLEELKFFNLKNEKDATYKFQCKFCRHTLFNDNDIIKHDLNKYKIKKNYGNSCTSIFIEKKEWLITESKMKGVLYCPNVNCKLKLGKWSWSGICCSCGYLQVPAFMINISNIDRMSIDKEN</sequence>
<dbReference type="VEuPathDB" id="PlasmoDB:PGAL8A_00008400"/>
<protein>
    <recommendedName>
        <fullName evidence="2">protein-tyrosine-phosphatase</fullName>
        <ecNumber evidence="2">3.1.3.48</ecNumber>
    </recommendedName>
</protein>
<dbReference type="OrthoDB" id="2017893at2759"/>
<dbReference type="InterPro" id="IPR029021">
    <property type="entry name" value="Prot-tyrosine_phosphatase-like"/>
</dbReference>
<evidence type="ECO:0000313" key="7">
    <source>
        <dbReference type="EMBL" id="CRG95317.1"/>
    </source>
</evidence>
<evidence type="ECO:0000313" key="8">
    <source>
        <dbReference type="Proteomes" id="UP000220797"/>
    </source>
</evidence>
<name>A0A1J1GWC6_PLAGA</name>
<dbReference type="CDD" id="cd14498">
    <property type="entry name" value="DSP"/>
    <property type="match status" value="1"/>
</dbReference>
<accession>A0A1J1GWC6</accession>
<dbReference type="RefSeq" id="XP_028528128.1">
    <property type="nucleotide sequence ID" value="XM_028671480.1"/>
</dbReference>
<evidence type="ECO:0000256" key="2">
    <source>
        <dbReference type="ARBA" id="ARBA00013064"/>
    </source>
</evidence>
<keyword evidence="3" id="KW-0378">Hydrolase</keyword>
<evidence type="ECO:0000259" key="6">
    <source>
        <dbReference type="PROSITE" id="PS50056"/>
    </source>
</evidence>
<feature type="domain" description="Tyrosine-protein phosphatase" evidence="5">
    <location>
        <begin position="231"/>
        <end position="381"/>
    </location>
</feature>
<keyword evidence="8" id="KW-1185">Reference proteome</keyword>
<dbReference type="InterPro" id="IPR020422">
    <property type="entry name" value="TYR_PHOSPHATASE_DUAL_dom"/>
</dbReference>
<dbReference type="InterPro" id="IPR000340">
    <property type="entry name" value="Dual-sp_phosphatase_cat-dom"/>
</dbReference>
<keyword evidence="4" id="KW-0904">Protein phosphatase</keyword>